<organism evidence="4 5">
    <name type="scientific">Sistotremastrum suecicum HHB10207 ss-3</name>
    <dbReference type="NCBI Taxonomy" id="1314776"/>
    <lineage>
        <taxon>Eukaryota</taxon>
        <taxon>Fungi</taxon>
        <taxon>Dikarya</taxon>
        <taxon>Basidiomycota</taxon>
        <taxon>Agaricomycotina</taxon>
        <taxon>Agaricomycetes</taxon>
        <taxon>Sistotremastrales</taxon>
        <taxon>Sistotremastraceae</taxon>
        <taxon>Sistotremastrum</taxon>
    </lineage>
</organism>
<feature type="region of interest" description="Disordered" evidence="1">
    <location>
        <begin position="773"/>
        <end position="823"/>
    </location>
</feature>
<gene>
    <name evidence="4" type="ORF">SISSUDRAFT_1031851</name>
</gene>
<dbReference type="Pfam" id="PF20153">
    <property type="entry name" value="DUF6535"/>
    <property type="match status" value="1"/>
</dbReference>
<feature type="compositionally biased region" description="Basic and acidic residues" evidence="1">
    <location>
        <begin position="785"/>
        <end position="794"/>
    </location>
</feature>
<evidence type="ECO:0000313" key="4">
    <source>
        <dbReference type="EMBL" id="KZT40566.1"/>
    </source>
</evidence>
<dbReference type="EMBL" id="KV428031">
    <property type="protein sequence ID" value="KZT40566.1"/>
    <property type="molecule type" value="Genomic_DNA"/>
</dbReference>
<feature type="domain" description="DUF6535" evidence="3">
    <location>
        <begin position="116"/>
        <end position="289"/>
    </location>
</feature>
<protein>
    <recommendedName>
        <fullName evidence="3">DUF6535 domain-containing protein</fullName>
    </recommendedName>
</protein>
<sequence>MEAVRAECTPIPVYSALPTPAEVGSEPPSYQEQLLVTLQDLSSLVQRQSTPDVDFIKTVCDRLEDQTKVLLKIDARLKEQSESLKTHSACLEALKSDAMKDELPASGRDWQDQVAWRAMFQSVMSRTKEQVEIWKGGMDATLIFIALFLTVVTAFVIPATQNLSGNPAAVNITVTVVSPTNVTISSPHALPPSPATPLPSLTDQFVCFLFYTSLIISILTALLCVYGRRWTGRLTSVPKCKTFLEKTMRHMEMKKMADRWVEPLLTLSHSSLIASIILFLAGLLFQLWSLSLAFDVIAPILVTMCSLQTALSLTVCFFIAATVWHAVVYMNSPFQSPFSTFLQTVAKQWLRIRISDKLKQVTLTLKEWTDTPDQQTWEQIQSVHLDAKTTYTQLVMDTSDPDLLALSAPALSDIGSWEWSWVDGRTEDWSRYRDLFDSVLEATIRLLDSDTSDKTKLTVMGQMHNLGDTRWRFVTAQDEGYQDKMQKQFRRLLDVTRDLYCDAYFAKAEHRKYYFVGQYFLVDSLNDTLEDEYRETYPVYDYEEVLVRTLAEGFEVFSSESANGSPFCSLFSDACGELELLSDTNDAKLDEVLSIMDRPSVVKSLLLCPNSSCKQAKLLLKLIIRNEQPKIWNDPEIIDILSELPAACRKNDHGEILVFEYISMMYRHFGPEIYIPEALDLSSILTLACTEYSNMRCPDRYSRALVGLVAQSPPLQFNDRNVVRRFLELCATHKKARESTVDLAEQYLAHNFPGGFDPRMLVAVNPDLPDEDEEVAADATGPNPEPHEALHDQEGGEGAAPPANSECEPERHPHSKRSSFRKSLSKLHVNKALHLFDGLRFRAQRSPDLERQKEGRVSPAYFT</sequence>
<reference evidence="4 5" key="1">
    <citation type="journal article" date="2016" name="Mol. Biol. Evol.">
        <title>Comparative Genomics of Early-Diverging Mushroom-Forming Fungi Provides Insights into the Origins of Lignocellulose Decay Capabilities.</title>
        <authorList>
            <person name="Nagy L.G."/>
            <person name="Riley R."/>
            <person name="Tritt A."/>
            <person name="Adam C."/>
            <person name="Daum C."/>
            <person name="Floudas D."/>
            <person name="Sun H."/>
            <person name="Yadav J.S."/>
            <person name="Pangilinan J."/>
            <person name="Larsson K.H."/>
            <person name="Matsuura K."/>
            <person name="Barry K."/>
            <person name="Labutti K."/>
            <person name="Kuo R."/>
            <person name="Ohm R.A."/>
            <person name="Bhattacharya S.S."/>
            <person name="Shirouzu T."/>
            <person name="Yoshinaga Y."/>
            <person name="Martin F.M."/>
            <person name="Grigoriev I.V."/>
            <person name="Hibbett D.S."/>
        </authorList>
    </citation>
    <scope>NUCLEOTIDE SEQUENCE [LARGE SCALE GENOMIC DNA]</scope>
    <source>
        <strain evidence="4 5">HHB10207 ss-3</strain>
    </source>
</reference>
<keyword evidence="5" id="KW-1185">Reference proteome</keyword>
<dbReference type="AlphaFoldDB" id="A0A166FE49"/>
<feature type="compositionally biased region" description="Basic residues" evidence="1">
    <location>
        <begin position="813"/>
        <end position="823"/>
    </location>
</feature>
<proteinExistence type="predicted"/>
<name>A0A166FE49_9AGAM</name>
<keyword evidence="2" id="KW-0812">Transmembrane</keyword>
<feature type="transmembrane region" description="Helical" evidence="2">
    <location>
        <begin position="287"/>
        <end position="304"/>
    </location>
</feature>
<evidence type="ECO:0000256" key="2">
    <source>
        <dbReference type="SAM" id="Phobius"/>
    </source>
</evidence>
<keyword evidence="2" id="KW-0472">Membrane</keyword>
<dbReference type="InterPro" id="IPR045338">
    <property type="entry name" value="DUF6535"/>
</dbReference>
<feature type="transmembrane region" description="Helical" evidence="2">
    <location>
        <begin position="208"/>
        <end position="226"/>
    </location>
</feature>
<feature type="transmembrane region" description="Helical" evidence="2">
    <location>
        <begin position="136"/>
        <end position="157"/>
    </location>
</feature>
<keyword evidence="2" id="KW-1133">Transmembrane helix</keyword>
<evidence type="ECO:0000259" key="3">
    <source>
        <dbReference type="Pfam" id="PF20153"/>
    </source>
</evidence>
<accession>A0A166FE49</accession>
<feature type="transmembrane region" description="Helical" evidence="2">
    <location>
        <begin position="260"/>
        <end position="281"/>
    </location>
</feature>
<dbReference type="OrthoDB" id="3221808at2759"/>
<evidence type="ECO:0000256" key="1">
    <source>
        <dbReference type="SAM" id="MobiDB-lite"/>
    </source>
</evidence>
<feature type="transmembrane region" description="Helical" evidence="2">
    <location>
        <begin position="311"/>
        <end position="330"/>
    </location>
</feature>
<evidence type="ECO:0000313" key="5">
    <source>
        <dbReference type="Proteomes" id="UP000076798"/>
    </source>
</evidence>
<dbReference type="Proteomes" id="UP000076798">
    <property type="component" value="Unassembled WGS sequence"/>
</dbReference>